<evidence type="ECO:0000256" key="3">
    <source>
        <dbReference type="ARBA" id="ARBA00022833"/>
    </source>
</evidence>
<reference evidence="6" key="1">
    <citation type="submission" date="2019-08" db="EMBL/GenBank/DDBJ databases">
        <title>The genome of the North American firefly Photinus pyralis.</title>
        <authorList>
            <consortium name="Photinus pyralis genome working group"/>
            <person name="Fallon T.R."/>
            <person name="Sander Lower S.E."/>
            <person name="Weng J.-K."/>
        </authorList>
    </citation>
    <scope>NUCLEOTIDE SEQUENCE</scope>
    <source>
        <strain evidence="6">TRF0915ILg1</strain>
        <tissue evidence="6">Whole body</tissue>
    </source>
</reference>
<dbReference type="PANTHER" id="PTHR45877:SF2">
    <property type="entry name" value="E3 UBIQUITIN-PROTEIN LIGASE SINA-RELATED"/>
    <property type="match status" value="1"/>
</dbReference>
<evidence type="ECO:0000256" key="2">
    <source>
        <dbReference type="ARBA" id="ARBA00022771"/>
    </source>
</evidence>
<evidence type="ECO:0000313" key="7">
    <source>
        <dbReference type="Proteomes" id="UP000801492"/>
    </source>
</evidence>
<dbReference type="GO" id="GO:0016567">
    <property type="term" value="P:protein ubiquitination"/>
    <property type="evidence" value="ECO:0007669"/>
    <property type="project" value="UniProtKB-UniPathway"/>
</dbReference>
<dbReference type="InterPro" id="IPR013010">
    <property type="entry name" value="Znf_SIAH"/>
</dbReference>
<evidence type="ECO:0000259" key="5">
    <source>
        <dbReference type="PROSITE" id="PS51081"/>
    </source>
</evidence>
<proteinExistence type="predicted"/>
<keyword evidence="3" id="KW-0862">Zinc</keyword>
<dbReference type="SUPFAM" id="SSF49599">
    <property type="entry name" value="TRAF domain-like"/>
    <property type="match status" value="2"/>
</dbReference>
<dbReference type="GO" id="GO:0031624">
    <property type="term" value="F:ubiquitin conjugating enzyme binding"/>
    <property type="evidence" value="ECO:0007669"/>
    <property type="project" value="TreeGrafter"/>
</dbReference>
<organism evidence="6 7">
    <name type="scientific">Ignelater luminosus</name>
    <name type="common">Cucubano</name>
    <name type="synonym">Pyrophorus luminosus</name>
    <dbReference type="NCBI Taxonomy" id="2038154"/>
    <lineage>
        <taxon>Eukaryota</taxon>
        <taxon>Metazoa</taxon>
        <taxon>Ecdysozoa</taxon>
        <taxon>Arthropoda</taxon>
        <taxon>Hexapoda</taxon>
        <taxon>Insecta</taxon>
        <taxon>Pterygota</taxon>
        <taxon>Neoptera</taxon>
        <taxon>Endopterygota</taxon>
        <taxon>Coleoptera</taxon>
        <taxon>Polyphaga</taxon>
        <taxon>Elateriformia</taxon>
        <taxon>Elateroidea</taxon>
        <taxon>Elateridae</taxon>
        <taxon>Agrypninae</taxon>
        <taxon>Pyrophorini</taxon>
        <taxon>Ignelater</taxon>
    </lineage>
</organism>
<name>A0A8K0C8G3_IGNLU</name>
<dbReference type="Proteomes" id="UP000801492">
    <property type="component" value="Unassembled WGS sequence"/>
</dbReference>
<dbReference type="AlphaFoldDB" id="A0A8K0C8G3"/>
<dbReference type="GO" id="GO:0061630">
    <property type="term" value="F:ubiquitin protein ligase activity"/>
    <property type="evidence" value="ECO:0007669"/>
    <property type="project" value="TreeGrafter"/>
</dbReference>
<feature type="domain" description="SIAH-type" evidence="5">
    <location>
        <begin position="65"/>
        <end position="127"/>
    </location>
</feature>
<sequence>MSEKHIINISESTLEQLHCYLCNGYLSCGPVRVLSDGSCVCGRCSPLNSDAPIYRVLSFEAVLSKMLFPCRFNQRGCAESLLYGKTIVDHELKCLFRSFVCPLISNVGCTWEGSALEMFAHFNKNHCNFIINDGKFKISLQENSQGIFMIIKDCVGFIFKYQYDSSKTSLNYDIRYCRNEILHDATYKINLFNSSDLDCMIGLKARNCSSYSESFQDFQNPLQLNLNNYLQNLDNPNDITIQFSIVHVGANSASGEKLNHKLLSTLRCEVCRNYLLPPLYDLENQIICCDCAKGKPESIPSSNLKVQKLATETKFPCRWRECKFIGKSENFKVHELNCKFRYYDCFFPSCQVTFKLASAIEHLQIHRAQYMTNKLNYKTSFSQSYNFKHLFIIRNNLIIILQHSLIESDENKDLIHRVALFSSDPDEIIGNIEFEHQHCKLKSKRFIIASKHKTDITLTELPSCFKTSDELLVAVNI</sequence>
<dbReference type="InterPro" id="IPR004162">
    <property type="entry name" value="SINA-like_animal"/>
</dbReference>
<keyword evidence="1" id="KW-0479">Metal-binding</keyword>
<dbReference type="UniPathway" id="UPA00143"/>
<dbReference type="Pfam" id="PF21361">
    <property type="entry name" value="Sina_ZnF"/>
    <property type="match status" value="1"/>
</dbReference>
<dbReference type="GO" id="GO:0005737">
    <property type="term" value="C:cytoplasm"/>
    <property type="evidence" value="ECO:0007669"/>
    <property type="project" value="TreeGrafter"/>
</dbReference>
<evidence type="ECO:0000256" key="1">
    <source>
        <dbReference type="ARBA" id="ARBA00022723"/>
    </source>
</evidence>
<accession>A0A8K0C8G3</accession>
<dbReference type="PANTHER" id="PTHR45877">
    <property type="entry name" value="E3 UBIQUITIN-PROTEIN LIGASE SIAH2"/>
    <property type="match status" value="1"/>
</dbReference>
<protein>
    <recommendedName>
        <fullName evidence="5">SIAH-type domain-containing protein</fullName>
    </recommendedName>
</protein>
<comment type="caution">
    <text evidence="6">The sequence shown here is derived from an EMBL/GenBank/DDBJ whole genome shotgun (WGS) entry which is preliminary data.</text>
</comment>
<dbReference type="GO" id="GO:0008270">
    <property type="term" value="F:zinc ion binding"/>
    <property type="evidence" value="ECO:0007669"/>
    <property type="project" value="UniProtKB-KW"/>
</dbReference>
<dbReference type="Gene3D" id="3.30.40.10">
    <property type="entry name" value="Zinc/RING finger domain, C3HC4 (zinc finger)"/>
    <property type="match status" value="2"/>
</dbReference>
<keyword evidence="7" id="KW-1185">Reference proteome</keyword>
<dbReference type="PROSITE" id="PS51081">
    <property type="entry name" value="ZF_SIAH"/>
    <property type="match status" value="1"/>
</dbReference>
<dbReference type="InterPro" id="IPR013083">
    <property type="entry name" value="Znf_RING/FYVE/PHD"/>
</dbReference>
<dbReference type="EMBL" id="VTPC01091088">
    <property type="protein sequence ID" value="KAF2879727.1"/>
    <property type="molecule type" value="Genomic_DNA"/>
</dbReference>
<evidence type="ECO:0000313" key="6">
    <source>
        <dbReference type="EMBL" id="KAF2879727.1"/>
    </source>
</evidence>
<dbReference type="GO" id="GO:0043161">
    <property type="term" value="P:proteasome-mediated ubiquitin-dependent protein catabolic process"/>
    <property type="evidence" value="ECO:0007669"/>
    <property type="project" value="TreeGrafter"/>
</dbReference>
<evidence type="ECO:0000256" key="4">
    <source>
        <dbReference type="PROSITE-ProRule" id="PRU00455"/>
    </source>
</evidence>
<keyword evidence="2 4" id="KW-0863">Zinc-finger</keyword>
<dbReference type="OrthoDB" id="6704469at2759"/>
<gene>
    <name evidence="6" type="ORF">ILUMI_26445</name>
</gene>